<proteinExistence type="predicted"/>
<gene>
    <name evidence="1" type="ORF">S01H4_33941</name>
</gene>
<dbReference type="AlphaFoldDB" id="X1BQY4"/>
<accession>X1BQY4</accession>
<dbReference type="EMBL" id="BART01017914">
    <property type="protein sequence ID" value="GAG83577.1"/>
    <property type="molecule type" value="Genomic_DNA"/>
</dbReference>
<sequence>MLFKAQREEIIRLKSSNKRMLDAIHKARQTNDLNYLRGY</sequence>
<organism evidence="1">
    <name type="scientific">marine sediment metagenome</name>
    <dbReference type="NCBI Taxonomy" id="412755"/>
    <lineage>
        <taxon>unclassified sequences</taxon>
        <taxon>metagenomes</taxon>
        <taxon>ecological metagenomes</taxon>
    </lineage>
</organism>
<comment type="caution">
    <text evidence="1">The sequence shown here is derived from an EMBL/GenBank/DDBJ whole genome shotgun (WGS) entry which is preliminary data.</text>
</comment>
<name>X1BQY4_9ZZZZ</name>
<evidence type="ECO:0000313" key="1">
    <source>
        <dbReference type="EMBL" id="GAG83577.1"/>
    </source>
</evidence>
<protein>
    <submittedName>
        <fullName evidence="1">Uncharacterized protein</fullName>
    </submittedName>
</protein>
<reference evidence="1" key="1">
    <citation type="journal article" date="2014" name="Front. Microbiol.">
        <title>High frequency of phylogenetically diverse reductive dehalogenase-homologous genes in deep subseafloor sedimentary metagenomes.</title>
        <authorList>
            <person name="Kawai M."/>
            <person name="Futagami T."/>
            <person name="Toyoda A."/>
            <person name="Takaki Y."/>
            <person name="Nishi S."/>
            <person name="Hori S."/>
            <person name="Arai W."/>
            <person name="Tsubouchi T."/>
            <person name="Morono Y."/>
            <person name="Uchiyama I."/>
            <person name="Ito T."/>
            <person name="Fujiyama A."/>
            <person name="Inagaki F."/>
            <person name="Takami H."/>
        </authorList>
    </citation>
    <scope>NUCLEOTIDE SEQUENCE</scope>
    <source>
        <strain evidence="1">Expedition CK06-06</strain>
    </source>
</reference>